<dbReference type="Pfam" id="PF16064">
    <property type="entry name" value="DUF4806"/>
    <property type="match status" value="1"/>
</dbReference>
<dbReference type="InterPro" id="IPR032071">
    <property type="entry name" value="DUF4806"/>
</dbReference>
<organism evidence="3 4">
    <name type="scientific">Daphnia pulex</name>
    <name type="common">Water flea</name>
    <dbReference type="NCBI Taxonomy" id="6669"/>
    <lineage>
        <taxon>Eukaryota</taxon>
        <taxon>Metazoa</taxon>
        <taxon>Ecdysozoa</taxon>
        <taxon>Arthropoda</taxon>
        <taxon>Crustacea</taxon>
        <taxon>Branchiopoda</taxon>
        <taxon>Diplostraca</taxon>
        <taxon>Cladocera</taxon>
        <taxon>Anomopoda</taxon>
        <taxon>Daphniidae</taxon>
        <taxon>Daphnia</taxon>
    </lineage>
</organism>
<feature type="region of interest" description="Disordered" evidence="1">
    <location>
        <begin position="1"/>
        <end position="98"/>
    </location>
</feature>
<dbReference type="Proteomes" id="UP000000305">
    <property type="component" value="Unassembled WGS sequence"/>
</dbReference>
<dbReference type="EMBL" id="GL732562">
    <property type="protein sequence ID" value="EFX77539.1"/>
    <property type="molecule type" value="Genomic_DNA"/>
</dbReference>
<dbReference type="HOGENOM" id="CLU_570201_0_0_1"/>
<feature type="domain" description="DUF4806" evidence="2">
    <location>
        <begin position="275"/>
        <end position="345"/>
    </location>
</feature>
<evidence type="ECO:0000259" key="2">
    <source>
        <dbReference type="Pfam" id="PF16064"/>
    </source>
</evidence>
<evidence type="ECO:0000313" key="4">
    <source>
        <dbReference type="Proteomes" id="UP000000305"/>
    </source>
</evidence>
<dbReference type="OrthoDB" id="10338043at2759"/>
<evidence type="ECO:0000256" key="1">
    <source>
        <dbReference type="SAM" id="MobiDB-lite"/>
    </source>
</evidence>
<sequence>MSSNKGKALKQQKTVAKITVRGGARANSSQNPVENCSPKAGGSSDRHTTSLRQSSRPRKRKAVFGEDDDTIIASKPKSVTRVTKVNKPDAPELGVFEDITASQVVSVLGDPLLTSTQKVHEELRADEHDQDAQPLGTESDFEDPSSNGVNDNSSGSSDTEKYEETRNEENLSDDNNSSGSEDDYVVHSQRKLTKEGDKGRIKAAPADMNTFNESLLPDKSMSRPQIVLSPEAMQRKIFEMDLKMDSLLEGMKTLLNVRKVACDEPEDDDIVRDSKFKLPLNNIAELERLDNLLKMDRKVVRKLTSELAFCGKEGNFNKTVSNTLKHVIGPDLWSFYTFCGIESKAGETVVRKFKGLDVYQCIENAIRNRFPNETVTAIHGKCIEVFTKTRNQMKKAANK</sequence>
<protein>
    <recommendedName>
        <fullName evidence="2">DUF4806 domain-containing protein</fullName>
    </recommendedName>
</protein>
<feature type="compositionally biased region" description="Basic and acidic residues" evidence="1">
    <location>
        <begin position="118"/>
        <end position="131"/>
    </location>
</feature>
<dbReference type="KEGG" id="dpx:DAPPUDRAFT_321372"/>
<gene>
    <name evidence="3" type="ORF">DAPPUDRAFT_321372</name>
</gene>
<dbReference type="AlphaFoldDB" id="E9GSQ4"/>
<accession>E9GSQ4</accession>
<name>E9GSQ4_DAPPU</name>
<reference evidence="3 4" key="1">
    <citation type="journal article" date="2011" name="Science">
        <title>The ecoresponsive genome of Daphnia pulex.</title>
        <authorList>
            <person name="Colbourne J.K."/>
            <person name="Pfrender M.E."/>
            <person name="Gilbert D."/>
            <person name="Thomas W.K."/>
            <person name="Tucker A."/>
            <person name="Oakley T.H."/>
            <person name="Tokishita S."/>
            <person name="Aerts A."/>
            <person name="Arnold G.J."/>
            <person name="Basu M.K."/>
            <person name="Bauer D.J."/>
            <person name="Caceres C.E."/>
            <person name="Carmel L."/>
            <person name="Casola C."/>
            <person name="Choi J.H."/>
            <person name="Detter J.C."/>
            <person name="Dong Q."/>
            <person name="Dusheyko S."/>
            <person name="Eads B.D."/>
            <person name="Frohlich T."/>
            <person name="Geiler-Samerotte K.A."/>
            <person name="Gerlach D."/>
            <person name="Hatcher P."/>
            <person name="Jogdeo S."/>
            <person name="Krijgsveld J."/>
            <person name="Kriventseva E.V."/>
            <person name="Kultz D."/>
            <person name="Laforsch C."/>
            <person name="Lindquist E."/>
            <person name="Lopez J."/>
            <person name="Manak J.R."/>
            <person name="Muller J."/>
            <person name="Pangilinan J."/>
            <person name="Patwardhan R.P."/>
            <person name="Pitluck S."/>
            <person name="Pritham E.J."/>
            <person name="Rechtsteiner A."/>
            <person name="Rho M."/>
            <person name="Rogozin I.B."/>
            <person name="Sakarya O."/>
            <person name="Salamov A."/>
            <person name="Schaack S."/>
            <person name="Shapiro H."/>
            <person name="Shiga Y."/>
            <person name="Skalitzky C."/>
            <person name="Smith Z."/>
            <person name="Souvorov A."/>
            <person name="Sung W."/>
            <person name="Tang Z."/>
            <person name="Tsuchiya D."/>
            <person name="Tu H."/>
            <person name="Vos H."/>
            <person name="Wang M."/>
            <person name="Wolf Y.I."/>
            <person name="Yamagata H."/>
            <person name="Yamada T."/>
            <person name="Ye Y."/>
            <person name="Shaw J.R."/>
            <person name="Andrews J."/>
            <person name="Crease T.J."/>
            <person name="Tang H."/>
            <person name="Lucas S.M."/>
            <person name="Robertson H.M."/>
            <person name="Bork P."/>
            <person name="Koonin E.V."/>
            <person name="Zdobnov E.M."/>
            <person name="Grigoriev I.V."/>
            <person name="Lynch M."/>
            <person name="Boore J.L."/>
        </authorList>
    </citation>
    <scope>NUCLEOTIDE SEQUENCE [LARGE SCALE GENOMIC DNA]</scope>
</reference>
<dbReference type="PhylomeDB" id="E9GSQ4"/>
<proteinExistence type="predicted"/>
<feature type="region of interest" description="Disordered" evidence="1">
    <location>
        <begin position="118"/>
        <end position="205"/>
    </location>
</feature>
<dbReference type="InParanoid" id="E9GSQ4"/>
<keyword evidence="4" id="KW-1185">Reference proteome</keyword>
<evidence type="ECO:0000313" key="3">
    <source>
        <dbReference type="EMBL" id="EFX77539.1"/>
    </source>
</evidence>
<feature type="compositionally biased region" description="Basic and acidic residues" evidence="1">
    <location>
        <begin position="158"/>
        <end position="169"/>
    </location>
</feature>
<feature type="compositionally biased region" description="Low complexity" evidence="1">
    <location>
        <begin position="145"/>
        <end position="157"/>
    </location>
</feature>